<protein>
    <submittedName>
        <fullName evidence="1">Uncharacterized protein</fullName>
    </submittedName>
</protein>
<gene>
    <name evidence="1" type="primary">A03p015800.1_BraROA</name>
    <name evidence="1" type="ORF">IGI04_010012</name>
</gene>
<dbReference type="SUPFAM" id="SSF54529">
    <property type="entry name" value="Mitochondrial glycoprotein MAM33-like"/>
    <property type="match status" value="2"/>
</dbReference>
<dbReference type="EMBL" id="JADBGQ010000003">
    <property type="protein sequence ID" value="KAG5403893.1"/>
    <property type="molecule type" value="Genomic_DNA"/>
</dbReference>
<evidence type="ECO:0000313" key="1">
    <source>
        <dbReference type="EMBL" id="KAG5403893.1"/>
    </source>
</evidence>
<dbReference type="InterPro" id="IPR036561">
    <property type="entry name" value="MAM33_sf"/>
</dbReference>
<proteinExistence type="predicted"/>
<dbReference type="InterPro" id="IPR003428">
    <property type="entry name" value="MAM33"/>
</dbReference>
<comment type="caution">
    <text evidence="1">The sequence shown here is derived from an EMBL/GenBank/DDBJ whole genome shotgun (WGS) entry which is preliminary data.</text>
</comment>
<accession>A0ABQ7MYY7</accession>
<dbReference type="Proteomes" id="UP000823674">
    <property type="component" value="Chromosome A03"/>
</dbReference>
<evidence type="ECO:0000313" key="2">
    <source>
        <dbReference type="Proteomes" id="UP000823674"/>
    </source>
</evidence>
<reference evidence="1 2" key="1">
    <citation type="submission" date="2021-03" db="EMBL/GenBank/DDBJ databases">
        <authorList>
            <person name="King G.J."/>
            <person name="Bancroft I."/>
            <person name="Baten A."/>
            <person name="Bloomfield J."/>
            <person name="Borpatragohain P."/>
            <person name="He Z."/>
            <person name="Irish N."/>
            <person name="Irwin J."/>
            <person name="Liu K."/>
            <person name="Mauleon R.P."/>
            <person name="Moore J."/>
            <person name="Morris R."/>
            <person name="Ostergaard L."/>
            <person name="Wang B."/>
            <person name="Wells R."/>
        </authorList>
    </citation>
    <scope>NUCLEOTIDE SEQUENCE [LARGE SCALE GENOMIC DNA]</scope>
    <source>
        <strain evidence="1">R-o-18</strain>
        <tissue evidence="1">Leaf</tissue>
    </source>
</reference>
<sequence>MSLFCRVSVATLPFRAARSPPASLQTGAHRVTYGRSHQFSRLISFSSISALSATTPSSNLVSLLESEIESSVINEDAPDNDELPEWFPFQMIDRPTERVLHLTRKFGDETILVLIDRPKVPQDDAELVFGISMGVYVSKDDDGLRLKFGVKAFVDEIVIDSVAVQQRPESKWSYQGPDIDDLDENLQRSFHKFLEIRGINPTITDFLADYLANKDKREHLRWLKDVKSFKMSLFCRVSVASTLPFRAASSPPASLQTGTQRVTFGGSHQCSRLISFSSISAVRAITPSSNLLSLLESEIKSSVVDEDAPDSEELPEWCTFQIIDLPTERIVRLIRKFDDETIIVYIDPSAHLFDEQPKLPQDDEELLVGIPMVVDVSKDDDGLCLEFGVNAFADEIVIDSLVVQQPHEPKYPYQGPDFDDLDENLQRAFHKFLEIRGINLTLTNFLADYMVSKDKRSHLQWLKDVKSFVLTSENSQ</sequence>
<dbReference type="PANTHER" id="PTHR10826:SF34">
    <property type="entry name" value="(RAPE) HYPOTHETICAL PROTEIN"/>
    <property type="match status" value="1"/>
</dbReference>
<dbReference type="Pfam" id="PF02330">
    <property type="entry name" value="MAM33"/>
    <property type="match status" value="2"/>
</dbReference>
<dbReference type="PANTHER" id="PTHR10826">
    <property type="entry name" value="COMPLEMENT COMPONENT 1"/>
    <property type="match status" value="1"/>
</dbReference>
<name>A0ABQ7MYY7_BRACM</name>
<keyword evidence="2" id="KW-1185">Reference proteome</keyword>
<dbReference type="Gene3D" id="3.10.280.10">
    <property type="entry name" value="Mitochondrial glycoprotein"/>
    <property type="match status" value="2"/>
</dbReference>
<organism evidence="1 2">
    <name type="scientific">Brassica rapa subsp. trilocularis</name>
    <dbReference type="NCBI Taxonomy" id="1813537"/>
    <lineage>
        <taxon>Eukaryota</taxon>
        <taxon>Viridiplantae</taxon>
        <taxon>Streptophyta</taxon>
        <taxon>Embryophyta</taxon>
        <taxon>Tracheophyta</taxon>
        <taxon>Spermatophyta</taxon>
        <taxon>Magnoliopsida</taxon>
        <taxon>eudicotyledons</taxon>
        <taxon>Gunneridae</taxon>
        <taxon>Pentapetalae</taxon>
        <taxon>rosids</taxon>
        <taxon>malvids</taxon>
        <taxon>Brassicales</taxon>
        <taxon>Brassicaceae</taxon>
        <taxon>Brassiceae</taxon>
        <taxon>Brassica</taxon>
    </lineage>
</organism>